<gene>
    <name evidence="3" type="ORF">GCM10023225_05810</name>
</gene>
<dbReference type="InterPro" id="IPR051159">
    <property type="entry name" value="Hexapeptide_acetyltransf"/>
</dbReference>
<proteinExistence type="predicted"/>
<keyword evidence="4" id="KW-1185">Reference proteome</keyword>
<name>A0ABP9HAM3_9ACTN</name>
<accession>A0ABP9HAM3</accession>
<dbReference type="Proteomes" id="UP001501195">
    <property type="component" value="Unassembled WGS sequence"/>
</dbReference>
<sequence>MFLPRDEVLALGLAEVGRDVLIDSAAVIMGAGAIRIGDHTRIDAHSILSAGSGGIDLGRHVHVAAAAHLWGAAGIRMGNFAAVSARASVYSATDDYAEGYLSNPTVPDTLRKVTSAPVEIADMAVVGCGSVVMPGVRLGTGSAVGALSLVARSVPDYAFVAGNPLRGVGQRSRERLADLVRRHDVSGCC</sequence>
<comment type="caution">
    <text evidence="3">The sequence shown here is derived from an EMBL/GenBank/DDBJ whole genome shotgun (WGS) entry which is preliminary data.</text>
</comment>
<keyword evidence="2" id="KW-0677">Repeat</keyword>
<evidence type="ECO:0000256" key="1">
    <source>
        <dbReference type="ARBA" id="ARBA00022679"/>
    </source>
</evidence>
<protein>
    <submittedName>
        <fullName evidence="3">Acetyltransferase</fullName>
    </submittedName>
</protein>
<evidence type="ECO:0000256" key="2">
    <source>
        <dbReference type="ARBA" id="ARBA00022737"/>
    </source>
</evidence>
<reference evidence="4" key="1">
    <citation type="journal article" date="2019" name="Int. J. Syst. Evol. Microbiol.">
        <title>The Global Catalogue of Microorganisms (GCM) 10K type strain sequencing project: providing services to taxonomists for standard genome sequencing and annotation.</title>
        <authorList>
            <consortium name="The Broad Institute Genomics Platform"/>
            <consortium name="The Broad Institute Genome Sequencing Center for Infectious Disease"/>
            <person name="Wu L."/>
            <person name="Ma J."/>
        </authorList>
    </citation>
    <scope>NUCLEOTIDE SEQUENCE [LARGE SCALE GENOMIC DNA]</scope>
    <source>
        <strain evidence="4">JCM 18126</strain>
    </source>
</reference>
<evidence type="ECO:0000313" key="3">
    <source>
        <dbReference type="EMBL" id="GAA4965543.1"/>
    </source>
</evidence>
<dbReference type="InterPro" id="IPR011004">
    <property type="entry name" value="Trimer_LpxA-like_sf"/>
</dbReference>
<dbReference type="SUPFAM" id="SSF51161">
    <property type="entry name" value="Trimeric LpxA-like enzymes"/>
    <property type="match status" value="1"/>
</dbReference>
<dbReference type="EMBL" id="BAABIL010000061">
    <property type="protein sequence ID" value="GAA4965543.1"/>
    <property type="molecule type" value="Genomic_DNA"/>
</dbReference>
<organism evidence="3 4">
    <name type="scientific">Kineococcus glutinatus</name>
    <dbReference type="NCBI Taxonomy" id="1070872"/>
    <lineage>
        <taxon>Bacteria</taxon>
        <taxon>Bacillati</taxon>
        <taxon>Actinomycetota</taxon>
        <taxon>Actinomycetes</taxon>
        <taxon>Kineosporiales</taxon>
        <taxon>Kineosporiaceae</taxon>
        <taxon>Kineococcus</taxon>
    </lineage>
</organism>
<dbReference type="PROSITE" id="PS00101">
    <property type="entry name" value="HEXAPEP_TRANSFERASES"/>
    <property type="match status" value="1"/>
</dbReference>
<dbReference type="RefSeq" id="WP_345710828.1">
    <property type="nucleotide sequence ID" value="NZ_BAABIL010000061.1"/>
</dbReference>
<dbReference type="Gene3D" id="2.160.10.10">
    <property type="entry name" value="Hexapeptide repeat proteins"/>
    <property type="match status" value="1"/>
</dbReference>
<dbReference type="InterPro" id="IPR018357">
    <property type="entry name" value="Hexapep_transf_CS"/>
</dbReference>
<evidence type="ECO:0000313" key="4">
    <source>
        <dbReference type="Proteomes" id="UP001501195"/>
    </source>
</evidence>
<dbReference type="PANTHER" id="PTHR23416">
    <property type="entry name" value="SIALIC ACID SYNTHASE-RELATED"/>
    <property type="match status" value="1"/>
</dbReference>
<keyword evidence="1" id="KW-0808">Transferase</keyword>